<evidence type="ECO:0000313" key="3">
    <source>
        <dbReference type="Proteomes" id="UP001174839"/>
    </source>
</evidence>
<sequence>MKNPIDFKDFPPISDKAWKQQIQADLKGGDYNELLTWTSPEGIVVKPFYTEADIPEAGEGKSEPGAGGWKIGYAFNLGSEKARDLVGTNLENGVEALLVRVPYEELEKLGEIKSVPVPQFWDLPGSDQKLLNGLKKVAHPKAECLLDPIHTLVTSGNWVVNKEMDLEVLGSFASANELNTCLAIHMDRYQNAGATRVQELAYALAHGHEYLLRSVDDQRLKPLLEAPVFLVSMGNEYFFEIAKLRALRKLWELLAQEYGYSGKCKIIARPSLRNKTLYDYNTNMLRTTTECMSAILGGADVICNLPYDTLYHYPNDFASRISRNQLLLLKHESYFDSVSNPADGSYYIESLTDQLGQKALEVFKSIEKGGGFLSQLREHTIQKKIEESALKEQKAFDAGKRVLVGSNKYSNSDDHMAETLEKNPFRPFRKVQTQIAPILAKRLSEASERKRLEDEKI</sequence>
<organism evidence="2 3">
    <name type="scientific">Robiginitalea aurantiaca</name>
    <dbReference type="NCBI Taxonomy" id="3056915"/>
    <lineage>
        <taxon>Bacteria</taxon>
        <taxon>Pseudomonadati</taxon>
        <taxon>Bacteroidota</taxon>
        <taxon>Flavobacteriia</taxon>
        <taxon>Flavobacteriales</taxon>
        <taxon>Flavobacteriaceae</taxon>
        <taxon>Robiginitalea</taxon>
    </lineage>
</organism>
<name>A0ABT7WGM0_9FLAO</name>
<evidence type="ECO:0000259" key="1">
    <source>
        <dbReference type="Pfam" id="PF01642"/>
    </source>
</evidence>
<dbReference type="InterPro" id="IPR006099">
    <property type="entry name" value="MeMalonylCoA_mutase_a/b_cat"/>
</dbReference>
<proteinExistence type="predicted"/>
<dbReference type="InterPro" id="IPR016176">
    <property type="entry name" value="Cbl-dep_enz_cat"/>
</dbReference>
<dbReference type="Gene3D" id="3.20.20.240">
    <property type="entry name" value="Methylmalonyl-CoA mutase"/>
    <property type="match status" value="2"/>
</dbReference>
<dbReference type="RefSeq" id="WP_289725432.1">
    <property type="nucleotide sequence ID" value="NZ_JAUDUY010000005.1"/>
</dbReference>
<gene>
    <name evidence="2" type="ORF">QU605_11345</name>
</gene>
<comment type="caution">
    <text evidence="2">The sequence shown here is derived from an EMBL/GenBank/DDBJ whole genome shotgun (WGS) entry which is preliminary data.</text>
</comment>
<dbReference type="EMBL" id="JAUDUY010000005">
    <property type="protein sequence ID" value="MDM9632073.1"/>
    <property type="molecule type" value="Genomic_DNA"/>
</dbReference>
<dbReference type="Proteomes" id="UP001174839">
    <property type="component" value="Unassembled WGS sequence"/>
</dbReference>
<reference evidence="2" key="1">
    <citation type="submission" date="2023-06" db="EMBL/GenBank/DDBJ databases">
        <title>Robiginitalea aurantiacus sp. nov. and Algoriphagus sediminis sp. nov., isolated from coastal sediment.</title>
        <authorList>
            <person name="Zhou Z.Y."/>
            <person name="An J."/>
            <person name="Jia Y.W."/>
            <person name="Du Z.J."/>
        </authorList>
    </citation>
    <scope>NUCLEOTIDE SEQUENCE</scope>
    <source>
        <strain evidence="2">M39</strain>
    </source>
</reference>
<dbReference type="PANTHER" id="PTHR48101">
    <property type="entry name" value="METHYLMALONYL-COA MUTASE, MITOCHONDRIAL-RELATED"/>
    <property type="match status" value="1"/>
</dbReference>
<dbReference type="PANTHER" id="PTHR48101:SF1">
    <property type="entry name" value="METHYLMALONYL-COA MUTASE, LARGE SUBUNIT"/>
    <property type="match status" value="1"/>
</dbReference>
<dbReference type="Pfam" id="PF01642">
    <property type="entry name" value="MM_CoA_mutase"/>
    <property type="match status" value="1"/>
</dbReference>
<accession>A0ABT7WGM0</accession>
<protein>
    <submittedName>
        <fullName evidence="2">Methylmalonyl-CoA mutase subunit beta</fullName>
    </submittedName>
</protein>
<evidence type="ECO:0000313" key="2">
    <source>
        <dbReference type="EMBL" id="MDM9632073.1"/>
    </source>
</evidence>
<feature type="domain" description="Methylmalonyl-CoA mutase alpha/beta chain catalytic" evidence="1">
    <location>
        <begin position="182"/>
        <end position="444"/>
    </location>
</feature>
<dbReference type="CDD" id="cd03677">
    <property type="entry name" value="MM_CoA_mutase_beta"/>
    <property type="match status" value="1"/>
</dbReference>
<dbReference type="SUPFAM" id="SSF51703">
    <property type="entry name" value="Cobalamin (vitamin B12)-dependent enzymes"/>
    <property type="match status" value="1"/>
</dbReference>
<keyword evidence="3" id="KW-1185">Reference proteome</keyword>